<organism evidence="2 3">
    <name type="scientific">Haloquadratum walsbyi (strain DSM 16854 / JCM 12705 / C23)</name>
    <dbReference type="NCBI Taxonomy" id="768065"/>
    <lineage>
        <taxon>Archaea</taxon>
        <taxon>Methanobacteriati</taxon>
        <taxon>Methanobacteriota</taxon>
        <taxon>Stenosarchaea group</taxon>
        <taxon>Halobacteria</taxon>
        <taxon>Halobacteriales</taxon>
        <taxon>Haloferacaceae</taxon>
        <taxon>Haloquadratum</taxon>
    </lineage>
</organism>
<dbReference type="GeneID" id="12446755"/>
<evidence type="ECO:0000313" key="3">
    <source>
        <dbReference type="Proteomes" id="UP000007954"/>
    </source>
</evidence>
<dbReference type="GO" id="GO:0003824">
    <property type="term" value="F:catalytic activity"/>
    <property type="evidence" value="ECO:0007669"/>
    <property type="project" value="InterPro"/>
</dbReference>
<evidence type="ECO:0000256" key="1">
    <source>
        <dbReference type="SAM" id="MobiDB-lite"/>
    </source>
</evidence>
<evidence type="ECO:0000313" key="2">
    <source>
        <dbReference type="EMBL" id="CCC39938.1"/>
    </source>
</evidence>
<dbReference type="KEGG" id="hwc:Hqrw_2028"/>
<dbReference type="OrthoDB" id="275650at2157"/>
<dbReference type="Proteomes" id="UP000007954">
    <property type="component" value="Chromosome"/>
</dbReference>
<reference evidence="2 3" key="1">
    <citation type="journal article" date="2011" name="PLoS ONE">
        <title>Haloquadratum walsbyi: limited diversity in a global pond.</title>
        <authorList>
            <person name="Dyall-Smith M."/>
            <person name="Pfeiffer F."/>
            <person name="Klee K."/>
            <person name="Palm P."/>
            <person name="Gross K."/>
            <person name="Schuster S.C."/>
            <person name="Rampp M."/>
            <person name="Oesterhelt D."/>
        </authorList>
    </citation>
    <scope>NUCLEOTIDE SEQUENCE [LARGE SCALE GENOMIC DNA]</scope>
    <source>
        <strain evidence="3">DSM 16854 / JCM 12705 / C23</strain>
    </source>
</reference>
<dbReference type="EMBL" id="FR746099">
    <property type="protein sequence ID" value="CCC39938.1"/>
    <property type="molecule type" value="Genomic_DNA"/>
</dbReference>
<accession>G0LKI0</accession>
<protein>
    <submittedName>
        <fullName evidence="2">Uncharacterized protein</fullName>
    </submittedName>
</protein>
<dbReference type="AlphaFoldDB" id="G0LKI0"/>
<gene>
    <name evidence="2" type="ordered locus">Hqrw_2028</name>
</gene>
<dbReference type="SUPFAM" id="SSF48150">
    <property type="entry name" value="DNA-glycosylase"/>
    <property type="match status" value="1"/>
</dbReference>
<dbReference type="GO" id="GO:0006281">
    <property type="term" value="P:DNA repair"/>
    <property type="evidence" value="ECO:0007669"/>
    <property type="project" value="InterPro"/>
</dbReference>
<feature type="region of interest" description="Disordered" evidence="1">
    <location>
        <begin position="1"/>
        <end position="20"/>
    </location>
</feature>
<proteinExistence type="predicted"/>
<sequence>MNTDEIRTYSERYSDGYPDEHQEIEKEVGGALNEKGYLTQDELASVVEWKLDNQPGRRDRHIEMMRSTPKGFVRRVTEAALLPDDPKIQLQTLASIPGIGDATATVVLAFYDPTTYAVGDRYIIEVLFGEDRGFRRSDYTTLLEELRDRNPDDFDLRTVEKAYYRRYQEENDIV</sequence>
<dbReference type="HOGENOM" id="CLU_1536606_0_0_2"/>
<name>G0LKI0_HALWC</name>
<dbReference type="RefSeq" id="WP_014555685.1">
    <property type="nucleotide sequence ID" value="NC_017459.1"/>
</dbReference>
<dbReference type="InterPro" id="IPR011257">
    <property type="entry name" value="DNA_glycosylase"/>
</dbReference>